<accession>A0A4Z1KU28</accession>
<protein>
    <recommendedName>
        <fullName evidence="6">Glycoside hydrolase family 127 protein</fullName>
    </recommendedName>
</protein>
<dbReference type="Pfam" id="PF20736">
    <property type="entry name" value="Glyco_hydro127M"/>
    <property type="match status" value="1"/>
</dbReference>
<feature type="domain" description="Non-reducing end beta-L-arabinofuranosidase-like GH127 C-terminal" evidence="3">
    <location>
        <begin position="239"/>
        <end position="279"/>
    </location>
</feature>
<evidence type="ECO:0000259" key="3">
    <source>
        <dbReference type="Pfam" id="PF20737"/>
    </source>
</evidence>
<name>A0A4Z1KU28_9HELO</name>
<dbReference type="STRING" id="87229.A0A4Z1KU28"/>
<dbReference type="PANTHER" id="PTHR43465">
    <property type="entry name" value="DUF1680 DOMAIN PROTEIN (AFU_ORTHOLOGUE AFUA_1G08910)"/>
    <property type="match status" value="1"/>
</dbReference>
<proteinExistence type="predicted"/>
<reference evidence="4 5" key="1">
    <citation type="submission" date="2017-12" db="EMBL/GenBank/DDBJ databases">
        <title>Comparative genomics of Botrytis spp.</title>
        <authorList>
            <person name="Valero-Jimenez C.A."/>
            <person name="Tapia P."/>
            <person name="Veloso J."/>
            <person name="Silva-Moreno E."/>
            <person name="Staats M."/>
            <person name="Valdes J.H."/>
            <person name="Van Kan J.A.L."/>
        </authorList>
    </citation>
    <scope>NUCLEOTIDE SEQUENCE [LARGE SCALE GENOMIC DNA]</scope>
    <source>
        <strain evidence="4 5">MUCL3349</strain>
    </source>
</reference>
<dbReference type="InterPro" id="IPR049174">
    <property type="entry name" value="Beta-AFase-like"/>
</dbReference>
<dbReference type="InterPro" id="IPR049049">
    <property type="entry name" value="Beta-AFase-like_GH127_C"/>
</dbReference>
<dbReference type="Pfam" id="PF20737">
    <property type="entry name" value="Glyco_hydro127C"/>
    <property type="match status" value="1"/>
</dbReference>
<dbReference type="Pfam" id="PF07944">
    <property type="entry name" value="Beta-AFase-like_GH127_cat"/>
    <property type="match status" value="1"/>
</dbReference>
<feature type="domain" description="Non-reducing end beta-L-arabinofuranosidase-like GH127 catalytic" evidence="1">
    <location>
        <begin position="1"/>
        <end position="120"/>
    </location>
</feature>
<evidence type="ECO:0000313" key="5">
    <source>
        <dbReference type="Proteomes" id="UP000297280"/>
    </source>
</evidence>
<dbReference type="InterPro" id="IPR049046">
    <property type="entry name" value="Beta-AFase-like_GH127_middle"/>
</dbReference>
<comment type="caution">
    <text evidence="4">The sequence shown here is derived from an EMBL/GenBank/DDBJ whole genome shotgun (WGS) entry which is preliminary data.</text>
</comment>
<feature type="domain" description="Non-reducing end beta-L-arabinofuranosidase-like GH127 middle" evidence="2">
    <location>
        <begin position="139"/>
        <end position="219"/>
    </location>
</feature>
<dbReference type="Proteomes" id="UP000297280">
    <property type="component" value="Unassembled WGS sequence"/>
</dbReference>
<evidence type="ECO:0000313" key="4">
    <source>
        <dbReference type="EMBL" id="TGO88009.1"/>
    </source>
</evidence>
<dbReference type="InterPro" id="IPR012878">
    <property type="entry name" value="Beta-AFase-like_GH127_cat"/>
</dbReference>
<evidence type="ECO:0008006" key="6">
    <source>
        <dbReference type="Google" id="ProtNLM"/>
    </source>
</evidence>
<evidence type="ECO:0000259" key="2">
    <source>
        <dbReference type="Pfam" id="PF20736"/>
    </source>
</evidence>
<dbReference type="EMBL" id="PQXO01000190">
    <property type="protein sequence ID" value="TGO88009.1"/>
    <property type="molecule type" value="Genomic_DNA"/>
</dbReference>
<organism evidence="4 5">
    <name type="scientific">Botrytis porri</name>
    <dbReference type="NCBI Taxonomy" id="87229"/>
    <lineage>
        <taxon>Eukaryota</taxon>
        <taxon>Fungi</taxon>
        <taxon>Dikarya</taxon>
        <taxon>Ascomycota</taxon>
        <taxon>Pezizomycotina</taxon>
        <taxon>Leotiomycetes</taxon>
        <taxon>Helotiales</taxon>
        <taxon>Sclerotiniaceae</taxon>
        <taxon>Botrytis</taxon>
    </lineage>
</organism>
<evidence type="ECO:0000259" key="1">
    <source>
        <dbReference type="Pfam" id="PF07944"/>
    </source>
</evidence>
<keyword evidence="5" id="KW-1185">Reference proteome</keyword>
<gene>
    <name evidence="4" type="ORF">BPOR_0190g00140</name>
</gene>
<dbReference type="PANTHER" id="PTHR43465:SF2">
    <property type="entry name" value="DUF1680 DOMAIN PROTEIN (AFU_ORTHOLOGUE AFUA_1G08910)"/>
    <property type="match status" value="1"/>
</dbReference>
<dbReference type="AlphaFoldDB" id="A0A4Z1KU28"/>
<sequence length="323" mass="36024">MAQKKMYLTGGIGAIKQWEGFGIDCFLPSGTDEGGCYSETCASIGVMMLAERLLQIDLDAKYADIMELCFYNAGSIGMLDDGSKFTYANQLASSDTDLSRRADWFKCACCPPNVARLLGYIGGHLWTSSSDEKKNTAEINVHTYASAVLSIPVGRHTVQLEQKTDWPWDGNIQFELKSLEAITTTIRLRIPGWAKDRTISPEFDRYASKVTKGYLTLPPEYLKTNLSFQLNITLKPRFISPHPYTNQNIIALARGPIIYCVEDFDNPWSLVLDTECEITETDVNSAEPYKELTVRDGATLLKVPESSGPYLAHNKNNFAKVDI</sequence>